<gene>
    <name evidence="2" type="ORF">OJAV_G00009110</name>
</gene>
<accession>A0A3S2MHU3</accession>
<dbReference type="AlphaFoldDB" id="A0A3S2MHU3"/>
<dbReference type="Proteomes" id="UP000283210">
    <property type="component" value="Chromosome 1"/>
</dbReference>
<dbReference type="OrthoDB" id="9905290at2759"/>
<keyword evidence="1" id="KW-0472">Membrane</keyword>
<reference evidence="2 3" key="1">
    <citation type="submission" date="2018-11" db="EMBL/GenBank/DDBJ databases">
        <authorList>
            <person name="Lopez-Roques C."/>
            <person name="Donnadieu C."/>
            <person name="Bouchez O."/>
            <person name="Klopp C."/>
            <person name="Cabau C."/>
            <person name="Zahm M."/>
        </authorList>
    </citation>
    <scope>NUCLEOTIDE SEQUENCE [LARGE SCALE GENOMIC DNA]</scope>
    <source>
        <strain evidence="2">RS831</strain>
        <tissue evidence="2">Whole body</tissue>
    </source>
</reference>
<dbReference type="PANTHER" id="PTHR40386:SF1">
    <property type="entry name" value="SMALL INTEGRAL MEMBRANE PROTEIN 26"/>
    <property type="match status" value="1"/>
</dbReference>
<dbReference type="PANTHER" id="PTHR40386">
    <property type="entry name" value="SMALL INTEGRAL MEMBRANE PROTEIN 26"/>
    <property type="match status" value="1"/>
</dbReference>
<evidence type="ECO:0000313" key="3">
    <source>
        <dbReference type="Proteomes" id="UP000283210"/>
    </source>
</evidence>
<keyword evidence="1" id="KW-1133">Transmembrane helix</keyword>
<evidence type="ECO:0000313" key="2">
    <source>
        <dbReference type="EMBL" id="RVE76303.1"/>
    </source>
</evidence>
<evidence type="ECO:0000256" key="1">
    <source>
        <dbReference type="SAM" id="Phobius"/>
    </source>
</evidence>
<evidence type="ECO:0008006" key="4">
    <source>
        <dbReference type="Google" id="ProtNLM"/>
    </source>
</evidence>
<name>A0A3S2MHU3_ORYJA</name>
<keyword evidence="3" id="KW-1185">Reference proteome</keyword>
<dbReference type="InterPro" id="IPR038831">
    <property type="entry name" value="SMIM26"/>
</dbReference>
<reference evidence="2 3" key="2">
    <citation type="submission" date="2019-01" db="EMBL/GenBank/DDBJ databases">
        <title>A chromosome length genome reference of the Java medaka (oryzias javanicus).</title>
        <authorList>
            <person name="Herpin A."/>
            <person name="Takehana Y."/>
            <person name="Naruse K."/>
            <person name="Ansai S."/>
            <person name="Kawaguchi M."/>
        </authorList>
    </citation>
    <scope>NUCLEOTIDE SEQUENCE [LARGE SCALE GENOMIC DNA]</scope>
    <source>
        <strain evidence="2">RS831</strain>
        <tissue evidence="2">Whole body</tissue>
    </source>
</reference>
<feature type="transmembrane region" description="Helical" evidence="1">
    <location>
        <begin position="12"/>
        <end position="31"/>
    </location>
</feature>
<protein>
    <recommendedName>
        <fullName evidence="4">Small integral membrane protein 26</fullName>
    </recommendedName>
</protein>
<dbReference type="EMBL" id="CM012437">
    <property type="protein sequence ID" value="RVE76303.1"/>
    <property type="molecule type" value="Genomic_DNA"/>
</dbReference>
<sequence length="99" mass="11574">MTFKDFAKWNTRMSVVYALGVWTMISSFAYFKYTGRYDDSTEQEKKKEEVVEEPADPNTHVYVTAHTKSIITYKKDFVPFSTRLYNFYKSLSEPGAADK</sequence>
<organism evidence="2 3">
    <name type="scientific">Oryzias javanicus</name>
    <name type="common">Javanese ricefish</name>
    <name type="synonym">Aplocheilus javanicus</name>
    <dbReference type="NCBI Taxonomy" id="123683"/>
    <lineage>
        <taxon>Eukaryota</taxon>
        <taxon>Metazoa</taxon>
        <taxon>Chordata</taxon>
        <taxon>Craniata</taxon>
        <taxon>Vertebrata</taxon>
        <taxon>Euteleostomi</taxon>
        <taxon>Actinopterygii</taxon>
        <taxon>Neopterygii</taxon>
        <taxon>Teleostei</taxon>
        <taxon>Neoteleostei</taxon>
        <taxon>Acanthomorphata</taxon>
        <taxon>Ovalentaria</taxon>
        <taxon>Atherinomorphae</taxon>
        <taxon>Beloniformes</taxon>
        <taxon>Adrianichthyidae</taxon>
        <taxon>Oryziinae</taxon>
        <taxon>Oryzias</taxon>
    </lineage>
</organism>
<keyword evidence="1" id="KW-0812">Transmembrane</keyword>
<proteinExistence type="predicted"/>